<reference evidence="2 3" key="1">
    <citation type="submission" date="2020-08" db="EMBL/GenBank/DDBJ databases">
        <title>Sequencing the genomes of 1000 actinobacteria strains.</title>
        <authorList>
            <person name="Klenk H.-P."/>
        </authorList>
    </citation>
    <scope>NUCLEOTIDE SEQUENCE [LARGE SCALE GENOMIC DNA]</scope>
    <source>
        <strain evidence="2 3">DSM 24823</strain>
    </source>
</reference>
<dbReference type="RefSeq" id="WP_184283551.1">
    <property type="nucleotide sequence ID" value="NZ_BAAAPG010000001.1"/>
</dbReference>
<sequence>MTRRATWVTVAAIAAVVIVAGAVWAFQPRDEASDGPARAAHSGAPTSDDETAGAQQRWDALLAACTSPADAVPPSCGLRIPWAADLVTIDSVRFRIEQPPQLTLTPPTFRAEGGILVATVTGTGHDGAAKSVTYRTEDWMLRGDVDITRKGVDLIPW</sequence>
<protein>
    <recommendedName>
        <fullName evidence="4">LppP/LprE lipoprotein</fullName>
    </recommendedName>
</protein>
<name>A0A7W9FBX1_9MICO</name>
<evidence type="ECO:0008006" key="4">
    <source>
        <dbReference type="Google" id="ProtNLM"/>
    </source>
</evidence>
<dbReference type="AlphaFoldDB" id="A0A7W9FBX1"/>
<proteinExistence type="predicted"/>
<gene>
    <name evidence="2" type="ORF">HD600_002102</name>
</gene>
<organism evidence="2 3">
    <name type="scientific">Microbacterium ginsengiterrae</name>
    <dbReference type="NCBI Taxonomy" id="546115"/>
    <lineage>
        <taxon>Bacteria</taxon>
        <taxon>Bacillati</taxon>
        <taxon>Actinomycetota</taxon>
        <taxon>Actinomycetes</taxon>
        <taxon>Micrococcales</taxon>
        <taxon>Microbacteriaceae</taxon>
        <taxon>Microbacterium</taxon>
    </lineage>
</organism>
<dbReference type="EMBL" id="JACHMU010000001">
    <property type="protein sequence ID" value="MBB5743605.1"/>
    <property type="molecule type" value="Genomic_DNA"/>
</dbReference>
<evidence type="ECO:0000313" key="2">
    <source>
        <dbReference type="EMBL" id="MBB5743605.1"/>
    </source>
</evidence>
<accession>A0A7W9FBX1</accession>
<feature type="region of interest" description="Disordered" evidence="1">
    <location>
        <begin position="32"/>
        <end position="53"/>
    </location>
</feature>
<evidence type="ECO:0000256" key="1">
    <source>
        <dbReference type="SAM" id="MobiDB-lite"/>
    </source>
</evidence>
<dbReference type="Proteomes" id="UP000517712">
    <property type="component" value="Unassembled WGS sequence"/>
</dbReference>
<comment type="caution">
    <text evidence="2">The sequence shown here is derived from an EMBL/GenBank/DDBJ whole genome shotgun (WGS) entry which is preliminary data.</text>
</comment>
<evidence type="ECO:0000313" key="3">
    <source>
        <dbReference type="Proteomes" id="UP000517712"/>
    </source>
</evidence>
<keyword evidence="3" id="KW-1185">Reference proteome</keyword>